<dbReference type="EMBL" id="JARJCW010000009">
    <property type="protein sequence ID" value="KAJ7220517.1"/>
    <property type="molecule type" value="Genomic_DNA"/>
</dbReference>
<evidence type="ECO:0000313" key="1">
    <source>
        <dbReference type="EMBL" id="KAJ7220517.1"/>
    </source>
</evidence>
<sequence>ASSVDAEHAFSGGRLQVNHLQHQTSSQTLKVCVALGSWFRAPLMTSSTVTVAREEAEAQRQG</sequence>
<dbReference type="AlphaFoldDB" id="A0AAD6VS94"/>
<name>A0AAD6VS94_9AGAR</name>
<evidence type="ECO:0008006" key="3">
    <source>
        <dbReference type="Google" id="ProtNLM"/>
    </source>
</evidence>
<accession>A0AAD6VS94</accession>
<proteinExistence type="predicted"/>
<feature type="non-terminal residue" evidence="1">
    <location>
        <position position="1"/>
    </location>
</feature>
<evidence type="ECO:0000313" key="2">
    <source>
        <dbReference type="Proteomes" id="UP001219525"/>
    </source>
</evidence>
<protein>
    <recommendedName>
        <fullName evidence="3">HAT C-terminal dimerisation domain-containing protein</fullName>
    </recommendedName>
</protein>
<keyword evidence="2" id="KW-1185">Reference proteome</keyword>
<organism evidence="1 2">
    <name type="scientific">Mycena pura</name>
    <dbReference type="NCBI Taxonomy" id="153505"/>
    <lineage>
        <taxon>Eukaryota</taxon>
        <taxon>Fungi</taxon>
        <taxon>Dikarya</taxon>
        <taxon>Basidiomycota</taxon>
        <taxon>Agaricomycotina</taxon>
        <taxon>Agaricomycetes</taxon>
        <taxon>Agaricomycetidae</taxon>
        <taxon>Agaricales</taxon>
        <taxon>Marasmiineae</taxon>
        <taxon>Mycenaceae</taxon>
        <taxon>Mycena</taxon>
    </lineage>
</organism>
<gene>
    <name evidence="1" type="ORF">GGX14DRAFT_354451</name>
</gene>
<reference evidence="1" key="1">
    <citation type="submission" date="2023-03" db="EMBL/GenBank/DDBJ databases">
        <title>Massive genome expansion in bonnet fungi (Mycena s.s.) driven by repeated elements and novel gene families across ecological guilds.</title>
        <authorList>
            <consortium name="Lawrence Berkeley National Laboratory"/>
            <person name="Harder C.B."/>
            <person name="Miyauchi S."/>
            <person name="Viragh M."/>
            <person name="Kuo A."/>
            <person name="Thoen E."/>
            <person name="Andreopoulos B."/>
            <person name="Lu D."/>
            <person name="Skrede I."/>
            <person name="Drula E."/>
            <person name="Henrissat B."/>
            <person name="Morin E."/>
            <person name="Kohler A."/>
            <person name="Barry K."/>
            <person name="LaButti K."/>
            <person name="Morin E."/>
            <person name="Salamov A."/>
            <person name="Lipzen A."/>
            <person name="Mereny Z."/>
            <person name="Hegedus B."/>
            <person name="Baldrian P."/>
            <person name="Stursova M."/>
            <person name="Weitz H."/>
            <person name="Taylor A."/>
            <person name="Grigoriev I.V."/>
            <person name="Nagy L.G."/>
            <person name="Martin F."/>
            <person name="Kauserud H."/>
        </authorList>
    </citation>
    <scope>NUCLEOTIDE SEQUENCE</scope>
    <source>
        <strain evidence="1">9144</strain>
    </source>
</reference>
<comment type="caution">
    <text evidence="1">The sequence shown here is derived from an EMBL/GenBank/DDBJ whole genome shotgun (WGS) entry which is preliminary data.</text>
</comment>
<dbReference type="Proteomes" id="UP001219525">
    <property type="component" value="Unassembled WGS sequence"/>
</dbReference>